<name>A0A7R8W5R6_9CRUS</name>
<feature type="compositionally biased region" description="Low complexity" evidence="7">
    <location>
        <begin position="438"/>
        <end position="458"/>
    </location>
</feature>
<sequence>MTVSYTQEVATARRFGIFWKLLFKFRGSLLKLIFLDYAFFMFCYTIISLIYRNILDEEQRKWFESLSKYASYYADSMPIVLILGFYVNNIVPRWWNQYMNIPWPDDLAICVSANLRGVDDRGRLLRRTIMRYVNLSYILCMKRICSRVKKRFPTLQHLVEAGILEPKEKSILIDIEKKNEQIMYWVPIVWATDISHLAYKENRLGSLIPEVVTVSVYSYFIACLFGRQWVNHMKYHKNPVESVDLYFPFFTTLQFFTYMGYLRAAEVMINPFGEDDDDFEINSLIDRNLRTSYLIADDVHGQHPDLVEDAYWSEPSITKLPHTKASEAIQEMTPVEMGSTAWIRVNDNNARIANRFKTRSISLNYPLRGPVDEESPSLYNRIFKQKQQMFKSHASLPEGDEVVELETSDPTESSMQPLMLKASLPVEILPRSSDARTSRSSLTSSSSSASTSSASSSSTMQTSQKAFQQPQVKDETDSTTGSIELISSSNKSPDLKGVLESDGIMGNHSPKAIT</sequence>
<evidence type="ECO:0000256" key="6">
    <source>
        <dbReference type="RuleBase" id="RU363126"/>
    </source>
</evidence>
<gene>
    <name evidence="8" type="ORF">CTOB1V02_LOCUS1462</name>
</gene>
<reference evidence="8" key="1">
    <citation type="submission" date="2020-11" db="EMBL/GenBank/DDBJ databases">
        <authorList>
            <person name="Tran Van P."/>
        </authorList>
    </citation>
    <scope>NUCLEOTIDE SEQUENCE</scope>
</reference>
<protein>
    <recommendedName>
        <fullName evidence="6">Bestrophin homolog</fullName>
    </recommendedName>
</protein>
<evidence type="ECO:0000256" key="2">
    <source>
        <dbReference type="ARBA" id="ARBA00022692"/>
    </source>
</evidence>
<evidence type="ECO:0000313" key="8">
    <source>
        <dbReference type="EMBL" id="CAD7223478.1"/>
    </source>
</evidence>
<keyword evidence="6" id="KW-1003">Cell membrane</keyword>
<evidence type="ECO:0000256" key="5">
    <source>
        <dbReference type="ARBA" id="ARBA00034769"/>
    </source>
</evidence>
<feature type="transmembrane region" description="Helical" evidence="6">
    <location>
        <begin position="245"/>
        <end position="262"/>
    </location>
</feature>
<dbReference type="OrthoDB" id="201595at2759"/>
<feature type="compositionally biased region" description="Polar residues" evidence="7">
    <location>
        <begin position="459"/>
        <end position="471"/>
    </location>
</feature>
<keyword evidence="3 6" id="KW-1133">Transmembrane helix</keyword>
<feature type="compositionally biased region" description="Acidic residues" evidence="7">
    <location>
        <begin position="398"/>
        <end position="409"/>
    </location>
</feature>
<dbReference type="PANTHER" id="PTHR10736:SF65">
    <property type="entry name" value="BESTROPHIN 1, ISOFORM C-RELATED"/>
    <property type="match status" value="1"/>
</dbReference>
<dbReference type="PANTHER" id="PTHR10736">
    <property type="entry name" value="BESTROPHIN"/>
    <property type="match status" value="1"/>
</dbReference>
<dbReference type="Pfam" id="PF01062">
    <property type="entry name" value="Bestrophin"/>
    <property type="match status" value="2"/>
</dbReference>
<evidence type="ECO:0000256" key="3">
    <source>
        <dbReference type="ARBA" id="ARBA00022989"/>
    </source>
</evidence>
<feature type="compositionally biased region" description="Polar residues" evidence="7">
    <location>
        <begin position="478"/>
        <end position="492"/>
    </location>
</feature>
<feature type="transmembrane region" description="Helical" evidence="6">
    <location>
        <begin position="211"/>
        <end position="230"/>
    </location>
</feature>
<dbReference type="AlphaFoldDB" id="A0A7R8W5R6"/>
<dbReference type="GO" id="GO:0005254">
    <property type="term" value="F:chloride channel activity"/>
    <property type="evidence" value="ECO:0007669"/>
    <property type="project" value="UniProtKB-KW"/>
</dbReference>
<keyword evidence="6" id="KW-0813">Transport</keyword>
<dbReference type="InterPro" id="IPR021134">
    <property type="entry name" value="Bestrophin-like"/>
</dbReference>
<keyword evidence="6" id="KW-0868">Chloride</keyword>
<evidence type="ECO:0000256" key="4">
    <source>
        <dbReference type="ARBA" id="ARBA00023136"/>
    </source>
</evidence>
<dbReference type="InterPro" id="IPR000615">
    <property type="entry name" value="Bestrophin"/>
</dbReference>
<feature type="region of interest" description="Disordered" evidence="7">
    <location>
        <begin position="395"/>
        <end position="418"/>
    </location>
</feature>
<evidence type="ECO:0000256" key="7">
    <source>
        <dbReference type="SAM" id="MobiDB-lite"/>
    </source>
</evidence>
<feature type="transmembrane region" description="Helical" evidence="6">
    <location>
        <begin position="72"/>
        <end position="91"/>
    </location>
</feature>
<evidence type="ECO:0000256" key="1">
    <source>
        <dbReference type="ARBA" id="ARBA00004370"/>
    </source>
</evidence>
<proteinExistence type="inferred from homology"/>
<feature type="region of interest" description="Disordered" evidence="7">
    <location>
        <begin position="431"/>
        <end position="514"/>
    </location>
</feature>
<accession>A0A7R8W5R6</accession>
<keyword evidence="6" id="KW-0869">Chloride channel</keyword>
<keyword evidence="4 6" id="KW-0472">Membrane</keyword>
<comment type="similarity">
    <text evidence="5 6">Belongs to the anion channel-forming bestrophin (TC 1.A.46) family. Calcium-sensitive chloride channel subfamily.</text>
</comment>
<comment type="function">
    <text evidence="6">Forms chloride channels.</text>
</comment>
<keyword evidence="6" id="KW-0406">Ion transport</keyword>
<dbReference type="GO" id="GO:0034707">
    <property type="term" value="C:chloride channel complex"/>
    <property type="evidence" value="ECO:0007669"/>
    <property type="project" value="UniProtKB-KW"/>
</dbReference>
<organism evidence="8">
    <name type="scientific">Cyprideis torosa</name>
    <dbReference type="NCBI Taxonomy" id="163714"/>
    <lineage>
        <taxon>Eukaryota</taxon>
        <taxon>Metazoa</taxon>
        <taxon>Ecdysozoa</taxon>
        <taxon>Arthropoda</taxon>
        <taxon>Crustacea</taxon>
        <taxon>Oligostraca</taxon>
        <taxon>Ostracoda</taxon>
        <taxon>Podocopa</taxon>
        <taxon>Podocopida</taxon>
        <taxon>Cytherocopina</taxon>
        <taxon>Cytheroidea</taxon>
        <taxon>Cytherideidae</taxon>
        <taxon>Cyprideis</taxon>
    </lineage>
</organism>
<comment type="subcellular location">
    <subcellularLocation>
        <location evidence="6">Cell membrane</location>
        <topology evidence="6">Multi-pass membrane protein</topology>
    </subcellularLocation>
    <subcellularLocation>
        <location evidence="1">Membrane</location>
    </subcellularLocation>
</comment>
<feature type="transmembrane region" description="Helical" evidence="6">
    <location>
        <begin position="29"/>
        <end position="51"/>
    </location>
</feature>
<keyword evidence="2 6" id="KW-0812">Transmembrane</keyword>
<dbReference type="EMBL" id="OB660207">
    <property type="protein sequence ID" value="CAD7223478.1"/>
    <property type="molecule type" value="Genomic_DNA"/>
</dbReference>
<dbReference type="GO" id="GO:0005886">
    <property type="term" value="C:plasma membrane"/>
    <property type="evidence" value="ECO:0007669"/>
    <property type="project" value="UniProtKB-SubCell"/>
</dbReference>
<keyword evidence="6" id="KW-0407">Ion channel</keyword>